<dbReference type="PROSITE" id="PS51720">
    <property type="entry name" value="G_AIG1"/>
    <property type="match status" value="1"/>
</dbReference>
<dbReference type="Pfam" id="PF04548">
    <property type="entry name" value="AIG1"/>
    <property type="match status" value="2"/>
</dbReference>
<evidence type="ECO:0000256" key="2">
    <source>
        <dbReference type="ARBA" id="ARBA00022741"/>
    </source>
</evidence>
<gene>
    <name evidence="6" type="ORF">QQF64_000080</name>
</gene>
<dbReference type="PANTHER" id="PTHR10903:SF188">
    <property type="entry name" value="GTPASE IMAP FAMILY MEMBER 2-LIKE-RELATED"/>
    <property type="match status" value="1"/>
</dbReference>
<dbReference type="SUPFAM" id="SSF52540">
    <property type="entry name" value="P-loop containing nucleoside triphosphate hydrolases"/>
    <property type="match status" value="2"/>
</dbReference>
<organism evidence="6 7">
    <name type="scientific">Cirrhinus molitorella</name>
    <name type="common">mud carp</name>
    <dbReference type="NCBI Taxonomy" id="172907"/>
    <lineage>
        <taxon>Eukaryota</taxon>
        <taxon>Metazoa</taxon>
        <taxon>Chordata</taxon>
        <taxon>Craniata</taxon>
        <taxon>Vertebrata</taxon>
        <taxon>Euteleostomi</taxon>
        <taxon>Actinopterygii</taxon>
        <taxon>Neopterygii</taxon>
        <taxon>Teleostei</taxon>
        <taxon>Ostariophysi</taxon>
        <taxon>Cypriniformes</taxon>
        <taxon>Cyprinidae</taxon>
        <taxon>Labeoninae</taxon>
        <taxon>Labeonini</taxon>
        <taxon>Cirrhinus</taxon>
    </lineage>
</organism>
<dbReference type="Gene3D" id="3.40.50.300">
    <property type="entry name" value="P-loop containing nucleotide triphosphate hydrolases"/>
    <property type="match status" value="3"/>
</dbReference>
<name>A0ABR3NWV5_9TELE</name>
<comment type="similarity">
    <text evidence="1">Belongs to the TRAFAC class TrmE-Era-EngA-EngB-Septin-like GTPase superfamily. AIG1/Toc34/Toc159-like paraseptin GTPase family. IAN subfamily.</text>
</comment>
<dbReference type="PANTHER" id="PTHR10903">
    <property type="entry name" value="GTPASE, IMAP FAMILY MEMBER-RELATED"/>
    <property type="match status" value="1"/>
</dbReference>
<evidence type="ECO:0000256" key="3">
    <source>
        <dbReference type="ARBA" id="ARBA00023134"/>
    </source>
</evidence>
<feature type="compositionally biased region" description="Basic and acidic residues" evidence="4">
    <location>
        <begin position="177"/>
        <end position="190"/>
    </location>
</feature>
<feature type="compositionally biased region" description="Basic and acidic residues" evidence="4">
    <location>
        <begin position="143"/>
        <end position="167"/>
    </location>
</feature>
<feature type="region of interest" description="Disordered" evidence="4">
    <location>
        <begin position="138"/>
        <end position="200"/>
    </location>
</feature>
<comment type="caution">
    <text evidence="6">The sequence shown here is derived from an EMBL/GenBank/DDBJ whole genome shotgun (WGS) entry which is preliminary data.</text>
</comment>
<evidence type="ECO:0000313" key="6">
    <source>
        <dbReference type="EMBL" id="KAL1281277.1"/>
    </source>
</evidence>
<reference evidence="6 7" key="1">
    <citation type="submission" date="2023-09" db="EMBL/GenBank/DDBJ databases">
        <authorList>
            <person name="Wang M."/>
        </authorList>
    </citation>
    <scope>NUCLEOTIDE SEQUENCE [LARGE SCALE GENOMIC DNA]</scope>
    <source>
        <strain evidence="6">GT-2023</strain>
        <tissue evidence="6">Liver</tissue>
    </source>
</reference>
<evidence type="ECO:0000313" key="7">
    <source>
        <dbReference type="Proteomes" id="UP001558613"/>
    </source>
</evidence>
<evidence type="ECO:0000256" key="4">
    <source>
        <dbReference type="SAM" id="MobiDB-lite"/>
    </source>
</evidence>
<protein>
    <recommendedName>
        <fullName evidence="5">AIG1-type G domain-containing protein</fullName>
    </recommendedName>
</protein>
<evidence type="ECO:0000256" key="1">
    <source>
        <dbReference type="ARBA" id="ARBA00008535"/>
    </source>
</evidence>
<evidence type="ECO:0000259" key="5">
    <source>
        <dbReference type="PROSITE" id="PS51720"/>
    </source>
</evidence>
<accession>A0ABR3NWV5</accession>
<dbReference type="InterPro" id="IPR006703">
    <property type="entry name" value="G_AIG1"/>
</dbReference>
<sequence>MAGAQTDFRILLLGNRGTGKSSCGNTILSRDWFRVNLLPRAITQTCERKIGEVNGKIILVIDTPGLFDTPLTEEQLEVQMESCARMSDPGFFNTHLTDEEMKNEMMKSMYLCYPGPHTFLLIINLGTLREEQRNLMECSRAPQENKNDKEEQSGKSLRKCFEQKEETNSSWAISRTRKWEQKEKQTETEQHPTQAVSVSESTACTETRIVMVGKTRAGKSATGNTILGQKMFKEKLCSESVTKQCQQH</sequence>
<proteinExistence type="inferred from homology"/>
<keyword evidence="7" id="KW-1185">Reference proteome</keyword>
<feature type="domain" description="AIG1-type G" evidence="5">
    <location>
        <begin position="5"/>
        <end position="248"/>
    </location>
</feature>
<dbReference type="EMBL" id="JAYMGO010000001">
    <property type="protein sequence ID" value="KAL1281277.1"/>
    <property type="molecule type" value="Genomic_DNA"/>
</dbReference>
<dbReference type="InterPro" id="IPR027417">
    <property type="entry name" value="P-loop_NTPase"/>
</dbReference>
<dbReference type="InterPro" id="IPR045058">
    <property type="entry name" value="GIMA/IAN/Toc"/>
</dbReference>
<keyword evidence="3" id="KW-0342">GTP-binding</keyword>
<dbReference type="Proteomes" id="UP001558613">
    <property type="component" value="Unassembled WGS sequence"/>
</dbReference>
<keyword evidence="2" id="KW-0547">Nucleotide-binding</keyword>